<evidence type="ECO:0008006" key="5">
    <source>
        <dbReference type="Google" id="ProtNLM"/>
    </source>
</evidence>
<proteinExistence type="predicted"/>
<keyword evidence="2" id="KW-0812">Transmembrane</keyword>
<feature type="transmembrane region" description="Helical" evidence="2">
    <location>
        <begin position="94"/>
        <end position="115"/>
    </location>
</feature>
<evidence type="ECO:0000256" key="2">
    <source>
        <dbReference type="SAM" id="Phobius"/>
    </source>
</evidence>
<keyword evidence="2" id="KW-1133">Transmembrane helix</keyword>
<keyword evidence="2" id="KW-0472">Membrane</keyword>
<feature type="region of interest" description="Disordered" evidence="1">
    <location>
        <begin position="1"/>
        <end position="90"/>
    </location>
</feature>
<name>A0ABW2QAD2_9MICO</name>
<feature type="compositionally biased region" description="Basic and acidic residues" evidence="1">
    <location>
        <begin position="35"/>
        <end position="47"/>
    </location>
</feature>
<evidence type="ECO:0000256" key="1">
    <source>
        <dbReference type="SAM" id="MobiDB-lite"/>
    </source>
</evidence>
<feature type="transmembrane region" description="Helical" evidence="2">
    <location>
        <begin position="121"/>
        <end position="139"/>
    </location>
</feature>
<accession>A0ABW2QAD2</accession>
<dbReference type="EMBL" id="JBHTCQ010000002">
    <property type="protein sequence ID" value="MFC7406081.1"/>
    <property type="molecule type" value="Genomic_DNA"/>
</dbReference>
<dbReference type="RefSeq" id="WP_382395105.1">
    <property type="nucleotide sequence ID" value="NZ_JBHTCQ010000002.1"/>
</dbReference>
<comment type="caution">
    <text evidence="3">The sequence shown here is derived from an EMBL/GenBank/DDBJ whole genome shotgun (WGS) entry which is preliminary data.</text>
</comment>
<reference evidence="4" key="1">
    <citation type="journal article" date="2019" name="Int. J. Syst. Evol. Microbiol.">
        <title>The Global Catalogue of Microorganisms (GCM) 10K type strain sequencing project: providing services to taxonomists for standard genome sequencing and annotation.</title>
        <authorList>
            <consortium name="The Broad Institute Genomics Platform"/>
            <consortium name="The Broad Institute Genome Sequencing Center for Infectious Disease"/>
            <person name="Wu L."/>
            <person name="Ma J."/>
        </authorList>
    </citation>
    <scope>NUCLEOTIDE SEQUENCE [LARGE SCALE GENOMIC DNA]</scope>
    <source>
        <strain evidence="4">JCM 1490</strain>
    </source>
</reference>
<dbReference type="Proteomes" id="UP001596455">
    <property type="component" value="Unassembled WGS sequence"/>
</dbReference>
<keyword evidence="4" id="KW-1185">Reference proteome</keyword>
<evidence type="ECO:0000313" key="4">
    <source>
        <dbReference type="Proteomes" id="UP001596455"/>
    </source>
</evidence>
<gene>
    <name evidence="3" type="ORF">ACFQQL_13245</name>
</gene>
<protein>
    <recommendedName>
        <fullName evidence="5">DUF3040 domain-containing protein</fullName>
    </recommendedName>
</protein>
<sequence length="157" mass="16710">MAGPSRDGASEPGPLDDAQVAERWAELTAELGELEVPRDERSDRDPDLEADGDGATATHQPRPLGPRDYLEQEDPDGDRYVPPDPEPLQHSDPALTLGWVATVGSLLVGLVLFVVTSPGRWVTVGLGATLLCGVGLLLWRMPAHRDEDGDDGDGAVV</sequence>
<evidence type="ECO:0000313" key="3">
    <source>
        <dbReference type="EMBL" id="MFC7406081.1"/>
    </source>
</evidence>
<organism evidence="3 4">
    <name type="scientific">Georgenia alba</name>
    <dbReference type="NCBI Taxonomy" id="2233858"/>
    <lineage>
        <taxon>Bacteria</taxon>
        <taxon>Bacillati</taxon>
        <taxon>Actinomycetota</taxon>
        <taxon>Actinomycetes</taxon>
        <taxon>Micrococcales</taxon>
        <taxon>Bogoriellaceae</taxon>
        <taxon>Georgenia</taxon>
    </lineage>
</organism>